<keyword evidence="2 8" id="KW-0132">Cell division</keyword>
<evidence type="ECO:0000256" key="4">
    <source>
        <dbReference type="ARBA" id="ARBA00023306"/>
    </source>
</evidence>
<organism evidence="8 9">
    <name type="scientific">Lacticaseibacillus pantheris DSM 15945 = JCM 12539 = NBRC 106106</name>
    <dbReference type="NCBI Taxonomy" id="1423783"/>
    <lineage>
        <taxon>Bacteria</taxon>
        <taxon>Bacillati</taxon>
        <taxon>Bacillota</taxon>
        <taxon>Bacilli</taxon>
        <taxon>Lactobacillales</taxon>
        <taxon>Lactobacillaceae</taxon>
        <taxon>Lacticaseibacillus</taxon>
    </lineage>
</organism>
<dbReference type="PANTHER" id="PTHR34108">
    <property type="entry name" value="SEPTUM SITE-DETERMINING PROTEIN MINC"/>
    <property type="match status" value="1"/>
</dbReference>
<dbReference type="Gene3D" id="3.30.160.540">
    <property type="match status" value="1"/>
</dbReference>
<feature type="domain" description="Septum site-determining protein MinC N-terminal" evidence="7">
    <location>
        <begin position="9"/>
        <end position="83"/>
    </location>
</feature>
<dbReference type="PATRIC" id="fig|1423783.4.peg.2125"/>
<comment type="subunit">
    <text evidence="5">Interacts with MinD and FtsZ.</text>
</comment>
<evidence type="ECO:0000256" key="3">
    <source>
        <dbReference type="ARBA" id="ARBA00023210"/>
    </source>
</evidence>
<dbReference type="InterPro" id="IPR013033">
    <property type="entry name" value="MinC"/>
</dbReference>
<feature type="domain" description="Septum formation inhibitor MinC C-terminal" evidence="6">
    <location>
        <begin position="110"/>
        <end position="187"/>
    </location>
</feature>
<sequence>MEGCVVDAVVLKASSDGFTLRLDEDASFEAILAQLTDLIAHLYAETPEGNVSFTVTTGNRLLTEDQRQHLAAVFDDYPRFAVSALTADVVDAQVAAAKVAAARTHFAGGVVRSGQDLRYEGDVVFTGVLHPGASIKATGSIFLLGHAEGVVHAGFPDNARAVVVGDMTGVEQVRLADAVAIIDDEHPAAGDLCYMDDAHMLNFAPSVQLRQLRPWIFDQVEDK</sequence>
<dbReference type="AlphaFoldDB" id="A0A0R1TUF0"/>
<keyword evidence="3" id="KW-0717">Septation</keyword>
<dbReference type="InterPro" id="IPR055219">
    <property type="entry name" value="MinC_N_1"/>
</dbReference>
<name>A0A0R1TUF0_9LACO</name>
<evidence type="ECO:0000259" key="6">
    <source>
        <dbReference type="Pfam" id="PF03775"/>
    </source>
</evidence>
<reference evidence="8 9" key="1">
    <citation type="journal article" date="2015" name="Genome Announc.">
        <title>Expanding the biotechnology potential of lactobacilli through comparative genomics of 213 strains and associated genera.</title>
        <authorList>
            <person name="Sun Z."/>
            <person name="Harris H.M."/>
            <person name="McCann A."/>
            <person name="Guo C."/>
            <person name="Argimon S."/>
            <person name="Zhang W."/>
            <person name="Yang X."/>
            <person name="Jeffery I.B."/>
            <person name="Cooney J.C."/>
            <person name="Kagawa T.F."/>
            <person name="Liu W."/>
            <person name="Song Y."/>
            <person name="Salvetti E."/>
            <person name="Wrobel A."/>
            <person name="Rasinkangas P."/>
            <person name="Parkhill J."/>
            <person name="Rea M.C."/>
            <person name="O'Sullivan O."/>
            <person name="Ritari J."/>
            <person name="Douillard F.P."/>
            <person name="Paul Ross R."/>
            <person name="Yang R."/>
            <person name="Briner A.E."/>
            <person name="Felis G.E."/>
            <person name="de Vos W.M."/>
            <person name="Barrangou R."/>
            <person name="Klaenhammer T.R."/>
            <person name="Caufield P.W."/>
            <person name="Cui Y."/>
            <person name="Zhang H."/>
            <person name="O'Toole P.W."/>
        </authorList>
    </citation>
    <scope>NUCLEOTIDE SEQUENCE [LARGE SCALE GENOMIC DNA]</scope>
    <source>
        <strain evidence="8 9">DSM 15945</strain>
    </source>
</reference>
<accession>A0A0R1TUF0</accession>
<gene>
    <name evidence="8" type="ORF">FC50_GL002073</name>
</gene>
<dbReference type="OrthoDB" id="9790810at2"/>
<protein>
    <submittedName>
        <fullName evidence="8">Cell division inhibitor</fullName>
    </submittedName>
</protein>
<dbReference type="EMBL" id="AZFJ01000061">
    <property type="protein sequence ID" value="KRL84462.1"/>
    <property type="molecule type" value="Genomic_DNA"/>
</dbReference>
<dbReference type="Pfam" id="PF22642">
    <property type="entry name" value="MinC_N_1"/>
    <property type="match status" value="1"/>
</dbReference>
<proteinExistence type="inferred from homology"/>
<dbReference type="GO" id="GO:1901891">
    <property type="term" value="P:regulation of cell septum assembly"/>
    <property type="evidence" value="ECO:0007669"/>
    <property type="project" value="InterPro"/>
</dbReference>
<comment type="caution">
    <text evidence="8">The sequence shown here is derived from an EMBL/GenBank/DDBJ whole genome shotgun (WGS) entry which is preliminary data.</text>
</comment>
<dbReference type="Pfam" id="PF03775">
    <property type="entry name" value="MinC_C"/>
    <property type="match status" value="1"/>
</dbReference>
<dbReference type="InterPro" id="IPR016098">
    <property type="entry name" value="CAP/MinC_C"/>
</dbReference>
<evidence type="ECO:0000259" key="7">
    <source>
        <dbReference type="Pfam" id="PF22642"/>
    </source>
</evidence>
<evidence type="ECO:0000256" key="1">
    <source>
        <dbReference type="ARBA" id="ARBA00006291"/>
    </source>
</evidence>
<dbReference type="GO" id="GO:0000902">
    <property type="term" value="P:cell morphogenesis"/>
    <property type="evidence" value="ECO:0007669"/>
    <property type="project" value="InterPro"/>
</dbReference>
<dbReference type="Gene3D" id="2.160.20.70">
    <property type="match status" value="1"/>
</dbReference>
<dbReference type="PANTHER" id="PTHR34108:SF1">
    <property type="entry name" value="SEPTUM SITE-DETERMINING PROTEIN MINC"/>
    <property type="match status" value="1"/>
</dbReference>
<evidence type="ECO:0000313" key="8">
    <source>
        <dbReference type="EMBL" id="KRL84462.1"/>
    </source>
</evidence>
<dbReference type="GO" id="GO:0000917">
    <property type="term" value="P:division septum assembly"/>
    <property type="evidence" value="ECO:0007669"/>
    <property type="project" value="UniProtKB-KW"/>
</dbReference>
<dbReference type="InterPro" id="IPR036145">
    <property type="entry name" value="MinC_C_sf"/>
</dbReference>
<evidence type="ECO:0000256" key="5">
    <source>
        <dbReference type="ARBA" id="ARBA00046874"/>
    </source>
</evidence>
<comment type="similarity">
    <text evidence="1">Belongs to the MinC family.</text>
</comment>
<dbReference type="SUPFAM" id="SSF63848">
    <property type="entry name" value="Cell-division inhibitor MinC, C-terminal domain"/>
    <property type="match status" value="1"/>
</dbReference>
<keyword evidence="9" id="KW-1185">Reference proteome</keyword>
<dbReference type="InterPro" id="IPR005526">
    <property type="entry name" value="Septum_form_inhib_MinC_C"/>
</dbReference>
<dbReference type="Proteomes" id="UP000051922">
    <property type="component" value="Unassembled WGS sequence"/>
</dbReference>
<evidence type="ECO:0000313" key="9">
    <source>
        <dbReference type="Proteomes" id="UP000051922"/>
    </source>
</evidence>
<dbReference type="STRING" id="1423783.FC50_GL002073"/>
<keyword evidence="4" id="KW-0131">Cell cycle</keyword>
<evidence type="ECO:0000256" key="2">
    <source>
        <dbReference type="ARBA" id="ARBA00022618"/>
    </source>
</evidence>